<protein>
    <submittedName>
        <fullName evidence="1">Uncharacterized protein</fullName>
    </submittedName>
</protein>
<evidence type="ECO:0000313" key="1">
    <source>
        <dbReference type="EnsemblPlants" id="cds.evm.model.05.1963"/>
    </source>
</evidence>
<proteinExistence type="predicted"/>
<dbReference type="AlphaFoldDB" id="A0A803PNN3"/>
<name>A0A803PNN3_CANSA</name>
<sequence length="147" mass="16840">MSQLLASSSTWRQPHPCDDIYVLQMAINTMQATHAQNALFANEFHKMLINNNSLHQRVLFLKHQHINNNSLHQRISSLEQWLEEQTKVYNHNIFKQSKRVYALEQVVASMSAGVTDMQMAVHTWMSMQAVASGSLDHPMGTIANTMY</sequence>
<dbReference type="Proteomes" id="UP000596661">
    <property type="component" value="Chromosome 5"/>
</dbReference>
<dbReference type="Gramene" id="evm.model.05.1963">
    <property type="protein sequence ID" value="cds.evm.model.05.1963"/>
    <property type="gene ID" value="evm.TU.05.1963"/>
</dbReference>
<reference evidence="1" key="2">
    <citation type="submission" date="2021-03" db="UniProtKB">
        <authorList>
            <consortium name="EnsemblPlants"/>
        </authorList>
    </citation>
    <scope>IDENTIFICATION</scope>
</reference>
<accession>A0A803PNN3</accession>
<reference evidence="1" key="1">
    <citation type="submission" date="2018-11" db="EMBL/GenBank/DDBJ databases">
        <authorList>
            <person name="Grassa J C."/>
        </authorList>
    </citation>
    <scope>NUCLEOTIDE SEQUENCE [LARGE SCALE GENOMIC DNA]</scope>
</reference>
<organism evidence="1 2">
    <name type="scientific">Cannabis sativa</name>
    <name type="common">Hemp</name>
    <name type="synonym">Marijuana</name>
    <dbReference type="NCBI Taxonomy" id="3483"/>
    <lineage>
        <taxon>Eukaryota</taxon>
        <taxon>Viridiplantae</taxon>
        <taxon>Streptophyta</taxon>
        <taxon>Embryophyta</taxon>
        <taxon>Tracheophyta</taxon>
        <taxon>Spermatophyta</taxon>
        <taxon>Magnoliopsida</taxon>
        <taxon>eudicotyledons</taxon>
        <taxon>Gunneridae</taxon>
        <taxon>Pentapetalae</taxon>
        <taxon>rosids</taxon>
        <taxon>fabids</taxon>
        <taxon>Rosales</taxon>
        <taxon>Cannabaceae</taxon>
        <taxon>Cannabis</taxon>
    </lineage>
</organism>
<evidence type="ECO:0000313" key="2">
    <source>
        <dbReference type="Proteomes" id="UP000596661"/>
    </source>
</evidence>
<keyword evidence="2" id="KW-1185">Reference proteome</keyword>
<dbReference type="EMBL" id="UZAU01000547">
    <property type="status" value="NOT_ANNOTATED_CDS"/>
    <property type="molecule type" value="Genomic_DNA"/>
</dbReference>
<dbReference type="EnsemblPlants" id="evm.model.05.1963">
    <property type="protein sequence ID" value="cds.evm.model.05.1963"/>
    <property type="gene ID" value="evm.TU.05.1963"/>
</dbReference>